<dbReference type="PANTHER" id="PTHR21666:SF270">
    <property type="entry name" value="MUREIN HYDROLASE ACTIVATOR ENVC"/>
    <property type="match status" value="1"/>
</dbReference>
<evidence type="ECO:0000313" key="3">
    <source>
        <dbReference type="Proteomes" id="UP000290191"/>
    </source>
</evidence>
<feature type="domain" description="M23ase beta-sheet core" evidence="1">
    <location>
        <begin position="176"/>
        <end position="270"/>
    </location>
</feature>
<dbReference type="Proteomes" id="UP000290191">
    <property type="component" value="Unassembled WGS sequence"/>
</dbReference>
<accession>A0A4Q0Y065</accession>
<dbReference type="AlphaFoldDB" id="A0A4Q0Y065"/>
<proteinExistence type="predicted"/>
<dbReference type="Gene3D" id="2.70.70.10">
    <property type="entry name" value="Glucose Permease (Domain IIA)"/>
    <property type="match status" value="1"/>
</dbReference>
<dbReference type="PANTHER" id="PTHR21666">
    <property type="entry name" value="PEPTIDASE-RELATED"/>
    <property type="match status" value="1"/>
</dbReference>
<dbReference type="RefSeq" id="WP_129081832.1">
    <property type="nucleotide sequence ID" value="NZ_CP041070.1"/>
</dbReference>
<dbReference type="EMBL" id="PDKO01000004">
    <property type="protein sequence ID" value="RXJ63312.1"/>
    <property type="molecule type" value="Genomic_DNA"/>
</dbReference>
<dbReference type="InterPro" id="IPR050570">
    <property type="entry name" value="Cell_wall_metabolism_enzyme"/>
</dbReference>
<dbReference type="InterPro" id="IPR016047">
    <property type="entry name" value="M23ase_b-sheet_dom"/>
</dbReference>
<organism evidence="2 3">
    <name type="scientific">Halarcobacter anaerophilus</name>
    <dbReference type="NCBI Taxonomy" id="877500"/>
    <lineage>
        <taxon>Bacteria</taxon>
        <taxon>Pseudomonadati</taxon>
        <taxon>Campylobacterota</taxon>
        <taxon>Epsilonproteobacteria</taxon>
        <taxon>Campylobacterales</taxon>
        <taxon>Arcobacteraceae</taxon>
        <taxon>Halarcobacter</taxon>
    </lineage>
</organism>
<sequence>MKKILLIILSFTAIINALEITPKNVKNANTSLIVLNQKNIQNPKLTFDKHNINFFPYPSKKESYYALIPVSYYKDKKAYRVIVSYFQNNKKIFKGITLNVIDGKYKSETINVPKGKVSLSPKNKKRVEKEYKEAMKIYNTVTPELYLNGAFIKPMNSKITSSFGKKRVYNNTLKSYHSGTDFKAAVGTKVKAVNDGIVVISQNRFYAGNSIVIDHGQGIYSCYFHLSKMNFKVGDRVKKSEIIGLSGSTGRVTGPHLHFAFRINGVQVDPLQAITLLNKNHLY</sequence>
<evidence type="ECO:0000313" key="2">
    <source>
        <dbReference type="EMBL" id="RXJ63312.1"/>
    </source>
</evidence>
<comment type="caution">
    <text evidence="2">The sequence shown here is derived from an EMBL/GenBank/DDBJ whole genome shotgun (WGS) entry which is preliminary data.</text>
</comment>
<gene>
    <name evidence="2" type="ORF">CRV06_06445</name>
</gene>
<name>A0A4Q0Y065_9BACT</name>
<reference evidence="2 3" key="1">
    <citation type="submission" date="2017-10" db="EMBL/GenBank/DDBJ databases">
        <title>Genomics of the genus Arcobacter.</title>
        <authorList>
            <person name="Perez-Cataluna A."/>
            <person name="Figueras M.J."/>
        </authorList>
    </citation>
    <scope>NUCLEOTIDE SEQUENCE [LARGE SCALE GENOMIC DNA]</scope>
    <source>
        <strain evidence="2 3">DSM 24636</strain>
    </source>
</reference>
<protein>
    <submittedName>
        <fullName evidence="2">Peptidase M23</fullName>
    </submittedName>
</protein>
<dbReference type="CDD" id="cd12797">
    <property type="entry name" value="M23_peptidase"/>
    <property type="match status" value="1"/>
</dbReference>
<dbReference type="STRING" id="877500.GCA_000935065_00516"/>
<dbReference type="SUPFAM" id="SSF51261">
    <property type="entry name" value="Duplicated hybrid motif"/>
    <property type="match status" value="1"/>
</dbReference>
<keyword evidence="3" id="KW-1185">Reference proteome</keyword>
<dbReference type="OrthoDB" id="9815245at2"/>
<dbReference type="Pfam" id="PF01551">
    <property type="entry name" value="Peptidase_M23"/>
    <property type="match status" value="1"/>
</dbReference>
<evidence type="ECO:0000259" key="1">
    <source>
        <dbReference type="Pfam" id="PF01551"/>
    </source>
</evidence>
<dbReference type="GO" id="GO:0004222">
    <property type="term" value="F:metalloendopeptidase activity"/>
    <property type="evidence" value="ECO:0007669"/>
    <property type="project" value="TreeGrafter"/>
</dbReference>
<dbReference type="InterPro" id="IPR011055">
    <property type="entry name" value="Dup_hybrid_motif"/>
</dbReference>